<comment type="subcellular location">
    <subcellularLocation>
        <location evidence="4">Membrane</location>
        <topology evidence="4">Single-pass type II membrane protein</topology>
    </subcellularLocation>
</comment>
<dbReference type="AlphaFoldDB" id="A0A081DF53"/>
<sequence>MSWTGWLIFFLVLQVVHALGTWKMYVAAGRKAWEAFVPVYNAVIFMKILNRPWWYVFLLFLPVVNLIMFIVVWVEALRSFGYNKAKDTVLVIVTLGLYLYFINYTQPLNYIENRSLHPRTSAGEWTSSVLFAVIAATIVHTYVMQPFIIPSPSLEKTLLTGDFLFVSKMHYGPRIPMTPVALPMVHDTIPVLHVKSYLETPQIPYTRIPGFSKIKRNDIVVFNWPADTLYGFPSIDNLHHDKPIDKKSNYVKRCVAIAGDLFSIVDGKVHIDGQPTVLPERARLQHTYKSVTTPQPIDPAMLKKEYDITDAVGHYYDTENDNAPTLAVSAATVEAAAALQANPNILDLNKRIDKKGSWDPAIFPYDSKIANNNDNFGPVLIPQKDATVEINYNNIGYYKRIIEVYEGSEMNIINTIAVNGKSVLLNGKPLNAYTFKQNYYWLMGDNRHNSYDSRGWGGFVPENHVVGKPVFVWMSMDWSGSFPSLRFDRMFTTVNGSGQPTSYLWILIVGLLGYFGYKKFIKKKSNK</sequence>
<gene>
    <name evidence="6" type="ORF">JCM19296_3157</name>
</gene>
<comment type="catalytic activity">
    <reaction evidence="4">
        <text>Cleavage of hydrophobic, N-terminal signal or leader sequences from secreted and periplasmic proteins.</text>
        <dbReference type="EC" id="3.4.21.89"/>
    </reaction>
</comment>
<feature type="domain" description="Peptidase S26" evidence="5">
    <location>
        <begin position="435"/>
        <end position="474"/>
    </location>
</feature>
<dbReference type="PANTHER" id="PTHR43390">
    <property type="entry name" value="SIGNAL PEPTIDASE I"/>
    <property type="match status" value="1"/>
</dbReference>
<comment type="caution">
    <text evidence="6">The sequence shown here is derived from an EMBL/GenBank/DDBJ whole genome shotgun (WGS) entry which is preliminary data.</text>
</comment>
<dbReference type="PRINTS" id="PR00727">
    <property type="entry name" value="LEADERPTASE"/>
</dbReference>
<dbReference type="PANTHER" id="PTHR43390:SF1">
    <property type="entry name" value="CHLOROPLAST PROCESSING PEPTIDASE"/>
    <property type="match status" value="1"/>
</dbReference>
<evidence type="ECO:0000256" key="1">
    <source>
        <dbReference type="ARBA" id="ARBA00009370"/>
    </source>
</evidence>
<dbReference type="Pfam" id="PF18936">
    <property type="entry name" value="DUF5684"/>
    <property type="match status" value="1"/>
</dbReference>
<keyword evidence="4" id="KW-0472">Membrane</keyword>
<evidence type="ECO:0000259" key="5">
    <source>
        <dbReference type="Pfam" id="PF10502"/>
    </source>
</evidence>
<feature type="domain" description="Peptidase S26" evidence="5">
    <location>
        <begin position="124"/>
        <end position="281"/>
    </location>
</feature>
<keyword evidence="4" id="KW-0645">Protease</keyword>
<evidence type="ECO:0000256" key="3">
    <source>
        <dbReference type="PIRSR" id="PIRSR600223-1"/>
    </source>
</evidence>
<organism evidence="6 7">
    <name type="scientific">Nonlabens ulvanivorans</name>
    <name type="common">Persicivirga ulvanivorans</name>
    <dbReference type="NCBI Taxonomy" id="906888"/>
    <lineage>
        <taxon>Bacteria</taxon>
        <taxon>Pseudomonadati</taxon>
        <taxon>Bacteroidota</taxon>
        <taxon>Flavobacteriia</taxon>
        <taxon>Flavobacteriales</taxon>
        <taxon>Flavobacteriaceae</taxon>
        <taxon>Nonlabens</taxon>
    </lineage>
</organism>
<reference evidence="6 7" key="1">
    <citation type="journal article" date="2014" name="Genome Announc.">
        <title>Draft Genome Sequences of Marine Flavobacterium Nonlabens Strains NR17, NR24, NR27, NR32, NR33, and Ara13.</title>
        <authorList>
            <person name="Nakanishi M."/>
            <person name="Meirelles P."/>
            <person name="Suzuki R."/>
            <person name="Takatani N."/>
            <person name="Mino S."/>
            <person name="Suda W."/>
            <person name="Oshima K."/>
            <person name="Hattori M."/>
            <person name="Ohkuma M."/>
            <person name="Hosokawa M."/>
            <person name="Miyashita K."/>
            <person name="Thompson F.L."/>
            <person name="Niwa A."/>
            <person name="Sawabe T."/>
            <person name="Sawabe T."/>
        </authorList>
    </citation>
    <scope>NUCLEOTIDE SEQUENCE [LARGE SCALE GENOMIC DNA]</scope>
    <source>
        <strain evidence="7">JCM19296</strain>
    </source>
</reference>
<dbReference type="CDD" id="cd06530">
    <property type="entry name" value="S26_SPase_I"/>
    <property type="match status" value="2"/>
</dbReference>
<dbReference type="EC" id="3.4.21.89" evidence="4"/>
<dbReference type="Gene3D" id="2.10.109.10">
    <property type="entry name" value="Umud Fragment, subunit A"/>
    <property type="match status" value="2"/>
</dbReference>
<feature type="active site" evidence="3">
    <location>
        <position position="252"/>
    </location>
</feature>
<feature type="transmembrane region" description="Helical" evidence="4">
    <location>
        <begin position="53"/>
        <end position="76"/>
    </location>
</feature>
<proteinExistence type="inferred from homology"/>
<dbReference type="GO" id="GO:0009003">
    <property type="term" value="F:signal peptidase activity"/>
    <property type="evidence" value="ECO:0007669"/>
    <property type="project" value="UniProtKB-EC"/>
</dbReference>
<keyword evidence="4" id="KW-0812">Transmembrane</keyword>
<feature type="active site" evidence="3">
    <location>
        <position position="153"/>
    </location>
</feature>
<evidence type="ECO:0000313" key="6">
    <source>
        <dbReference type="EMBL" id="GAK77549.1"/>
    </source>
</evidence>
<keyword evidence="4" id="KW-1133">Transmembrane helix</keyword>
<feature type="transmembrane region" description="Helical" evidence="4">
    <location>
        <begin position="500"/>
        <end position="517"/>
    </location>
</feature>
<dbReference type="InterPro" id="IPR036286">
    <property type="entry name" value="LexA/Signal_pep-like_sf"/>
</dbReference>
<dbReference type="NCBIfam" id="TIGR02227">
    <property type="entry name" value="sigpep_I_bact"/>
    <property type="match status" value="1"/>
</dbReference>
<dbReference type="InterPro" id="IPR043739">
    <property type="entry name" value="DUF5684"/>
</dbReference>
<evidence type="ECO:0000256" key="2">
    <source>
        <dbReference type="ARBA" id="ARBA00019232"/>
    </source>
</evidence>
<comment type="caution">
    <text evidence="4">Lacks conserved residue(s) required for the propagation of feature annotation.</text>
</comment>
<dbReference type="InterPro" id="IPR019533">
    <property type="entry name" value="Peptidase_S26"/>
</dbReference>
<feature type="transmembrane region" description="Helical" evidence="4">
    <location>
        <begin position="88"/>
        <end position="105"/>
    </location>
</feature>
<protein>
    <recommendedName>
        <fullName evidence="2 4">Signal peptidase I</fullName>
        <ecNumber evidence="4">3.4.21.89</ecNumber>
    </recommendedName>
</protein>
<dbReference type="GO" id="GO:0004252">
    <property type="term" value="F:serine-type endopeptidase activity"/>
    <property type="evidence" value="ECO:0007669"/>
    <property type="project" value="InterPro"/>
</dbReference>
<dbReference type="Proteomes" id="UP000028980">
    <property type="component" value="Unassembled WGS sequence"/>
</dbReference>
<dbReference type="GO" id="GO:0006465">
    <property type="term" value="P:signal peptide processing"/>
    <property type="evidence" value="ECO:0007669"/>
    <property type="project" value="InterPro"/>
</dbReference>
<dbReference type="InterPro" id="IPR000223">
    <property type="entry name" value="Pept_S26A_signal_pept_1"/>
</dbReference>
<dbReference type="SUPFAM" id="SSF51306">
    <property type="entry name" value="LexA/Signal peptidase"/>
    <property type="match status" value="2"/>
</dbReference>
<evidence type="ECO:0000313" key="7">
    <source>
        <dbReference type="Proteomes" id="UP000028980"/>
    </source>
</evidence>
<accession>A0A081DF53</accession>
<comment type="similarity">
    <text evidence="1 4">Belongs to the peptidase S26 family.</text>
</comment>
<dbReference type="Pfam" id="PF10502">
    <property type="entry name" value="Peptidase_S26"/>
    <property type="match status" value="2"/>
</dbReference>
<name>A0A081DF53_NONUL</name>
<dbReference type="GO" id="GO:0016020">
    <property type="term" value="C:membrane"/>
    <property type="evidence" value="ECO:0007669"/>
    <property type="project" value="UniProtKB-SubCell"/>
</dbReference>
<evidence type="ECO:0000256" key="4">
    <source>
        <dbReference type="RuleBase" id="RU362042"/>
    </source>
</evidence>
<keyword evidence="4 6" id="KW-0378">Hydrolase</keyword>
<dbReference type="EMBL" id="BBLG01000010">
    <property type="protein sequence ID" value="GAK77549.1"/>
    <property type="molecule type" value="Genomic_DNA"/>
</dbReference>